<reference evidence="3" key="1">
    <citation type="submission" date="2021-01" db="UniProtKB">
        <authorList>
            <consortium name="EnsemblMetazoa"/>
        </authorList>
    </citation>
    <scope>IDENTIFICATION</scope>
</reference>
<protein>
    <recommendedName>
        <fullName evidence="2">Srp40 C-terminal domain-containing protein</fullName>
    </recommendedName>
</protein>
<accession>A0A7M6DRA7</accession>
<dbReference type="AlphaFoldDB" id="A0A7M6DRA7"/>
<dbReference type="PROSITE" id="PS50896">
    <property type="entry name" value="LISH"/>
    <property type="match status" value="1"/>
</dbReference>
<feature type="compositionally biased region" description="Basic and acidic residues" evidence="1">
    <location>
        <begin position="358"/>
        <end position="374"/>
    </location>
</feature>
<feature type="domain" description="Srp40 C-terminal" evidence="2">
    <location>
        <begin position="450"/>
        <end position="522"/>
    </location>
</feature>
<feature type="compositionally biased region" description="Basic and acidic residues" evidence="1">
    <location>
        <begin position="271"/>
        <end position="302"/>
    </location>
</feature>
<organism evidence="3 4">
    <name type="scientific">Clytia hemisphaerica</name>
    <dbReference type="NCBI Taxonomy" id="252671"/>
    <lineage>
        <taxon>Eukaryota</taxon>
        <taxon>Metazoa</taxon>
        <taxon>Cnidaria</taxon>
        <taxon>Hydrozoa</taxon>
        <taxon>Hydroidolina</taxon>
        <taxon>Leptothecata</taxon>
        <taxon>Obeliida</taxon>
        <taxon>Clytiidae</taxon>
        <taxon>Clytia</taxon>
    </lineage>
</organism>
<dbReference type="Proteomes" id="UP000594262">
    <property type="component" value="Unplaced"/>
</dbReference>
<evidence type="ECO:0000256" key="1">
    <source>
        <dbReference type="SAM" id="MobiDB-lite"/>
    </source>
</evidence>
<dbReference type="OrthoDB" id="5599646at2759"/>
<dbReference type="PANTHER" id="PTHR23216:SF1">
    <property type="entry name" value="NUCLEOLAR AND COILED-BODY PHOSPHOPROTEIN 1"/>
    <property type="match status" value="1"/>
</dbReference>
<proteinExistence type="predicted"/>
<feature type="region of interest" description="Disordered" evidence="1">
    <location>
        <begin position="211"/>
        <end position="232"/>
    </location>
</feature>
<dbReference type="PANTHER" id="PTHR23216">
    <property type="entry name" value="NUCLEOLAR AND COILED-BODY PHOSPHOPROTEIN 1"/>
    <property type="match status" value="1"/>
</dbReference>
<evidence type="ECO:0000313" key="4">
    <source>
        <dbReference type="Proteomes" id="UP000594262"/>
    </source>
</evidence>
<feature type="compositionally biased region" description="Polar residues" evidence="1">
    <location>
        <begin position="211"/>
        <end position="223"/>
    </location>
</feature>
<dbReference type="GO" id="GO:0005730">
    <property type="term" value="C:nucleolus"/>
    <property type="evidence" value="ECO:0007669"/>
    <property type="project" value="InterPro"/>
</dbReference>
<feature type="compositionally biased region" description="Basic and acidic residues" evidence="1">
    <location>
        <begin position="75"/>
        <end position="86"/>
    </location>
</feature>
<feature type="compositionally biased region" description="Basic and acidic residues" evidence="1">
    <location>
        <begin position="403"/>
        <end position="421"/>
    </location>
</feature>
<name>A0A7M6DRA7_9CNID</name>
<feature type="compositionally biased region" description="Basic residues" evidence="1">
    <location>
        <begin position="490"/>
        <end position="506"/>
    </location>
</feature>
<evidence type="ECO:0000259" key="2">
    <source>
        <dbReference type="Pfam" id="PF05022"/>
    </source>
</evidence>
<dbReference type="GeneID" id="136823753"/>
<feature type="compositionally biased region" description="Basic residues" evidence="1">
    <location>
        <begin position="391"/>
        <end position="402"/>
    </location>
</feature>
<dbReference type="InterPro" id="IPR007718">
    <property type="entry name" value="Srp40_C"/>
</dbReference>
<dbReference type="EnsemblMetazoa" id="CLYHEMT023914.1">
    <property type="protein sequence ID" value="CLYHEMP023914.1"/>
    <property type="gene ID" value="CLYHEMG023914"/>
</dbReference>
<dbReference type="InterPro" id="IPR006594">
    <property type="entry name" value="LisH"/>
</dbReference>
<dbReference type="InterPro" id="IPR039191">
    <property type="entry name" value="Nopp140-like"/>
</dbReference>
<feature type="region of interest" description="Disordered" evidence="1">
    <location>
        <begin position="261"/>
        <end position="455"/>
    </location>
</feature>
<sequence>MESDSNILELIHSHLIESHLLQTARTLEKETGEKFATPELRLKHIVNTYQSLSELLSGLLPNVDNNIQNDAVATKTDEKATTKSDDTETASETKAITKKTNSKTKTAKAKNKTVKEEPKKPLSVDKEDEPEKTAEDKIKSKNTKSKETKQTTKKKTVTDEKDKTEKSKDTLPKKEPAKRKVKPPPIPHEWLFPEMESVLSQIFENLKNKDGTLTNKQFGTSSETKPKSEKMIKMTDKIDLDFEESDSNLPKEAVEQVLIRLSNGDVYESPSGRKRESGAKEKKVEDKEKAKHEEQMESKPFQKDILLIAEETSMVEEEDSNKSKSKKKKQKRNHDEVEEEPKEESEPKHSIKKKKSKVSIEEEKQSVEQTRAEEQVVENGVVEAGDETIKPKKKKKKKNKKKKNEDKDQDDTRTIDFRIDEKENDIEDSQNDFVTPRKKDLKTPMKKSTPFQRVKEDLIQIDEKLTDNSYEAKKGSTNGYGEKANDVLKKTKGKSFRQEKTKKKRGNYTGGTITTDVSSIYFSD</sequence>
<dbReference type="Pfam" id="PF05022">
    <property type="entry name" value="SRP40_C"/>
    <property type="match status" value="1"/>
</dbReference>
<feature type="region of interest" description="Disordered" evidence="1">
    <location>
        <begin position="74"/>
        <end position="188"/>
    </location>
</feature>
<feature type="compositionally biased region" description="Basic residues" evidence="1">
    <location>
        <begin position="96"/>
        <end position="112"/>
    </location>
</feature>
<feature type="region of interest" description="Disordered" evidence="1">
    <location>
        <begin position="470"/>
        <end position="513"/>
    </location>
</feature>
<feature type="compositionally biased region" description="Basic and acidic residues" evidence="1">
    <location>
        <begin position="113"/>
        <end position="175"/>
    </location>
</feature>
<dbReference type="RefSeq" id="XP_066936024.1">
    <property type="nucleotide sequence ID" value="XM_067079923.1"/>
</dbReference>
<keyword evidence="4" id="KW-1185">Reference proteome</keyword>
<feature type="compositionally biased region" description="Basic residues" evidence="1">
    <location>
        <begin position="323"/>
        <end position="332"/>
    </location>
</feature>
<evidence type="ECO:0000313" key="3">
    <source>
        <dbReference type="EnsemblMetazoa" id="CLYHEMP023914.1"/>
    </source>
</evidence>